<dbReference type="InterPro" id="IPR026444">
    <property type="entry name" value="Secre_tail"/>
</dbReference>
<comment type="caution">
    <text evidence="6">The sequence shown here is derived from an EMBL/GenBank/DDBJ whole genome shotgun (WGS) entry which is preliminary data.</text>
</comment>
<dbReference type="NCBIfam" id="TIGR04183">
    <property type="entry name" value="Por_Secre_tail"/>
    <property type="match status" value="1"/>
</dbReference>
<dbReference type="InterPro" id="IPR059226">
    <property type="entry name" value="Choice_anch_Q_dom"/>
</dbReference>
<dbReference type="Gene3D" id="2.160.20.10">
    <property type="entry name" value="Single-stranded right-handed beta-helix, Pectin lyase-like"/>
    <property type="match status" value="1"/>
</dbReference>
<dbReference type="InterPro" id="IPR003961">
    <property type="entry name" value="FN3_dom"/>
</dbReference>
<dbReference type="InterPro" id="IPR032675">
    <property type="entry name" value="LRR_dom_sf"/>
</dbReference>
<reference evidence="7" key="1">
    <citation type="journal article" date="2019" name="Int. J. Syst. Evol. Microbiol.">
        <title>The Global Catalogue of Microorganisms (GCM) 10K type strain sequencing project: providing services to taxonomists for standard genome sequencing and annotation.</title>
        <authorList>
            <consortium name="The Broad Institute Genomics Platform"/>
            <consortium name="The Broad Institute Genome Sequencing Center for Infectious Disease"/>
            <person name="Wu L."/>
            <person name="Ma J."/>
        </authorList>
    </citation>
    <scope>NUCLEOTIDE SEQUENCE [LARGE SCALE GENOMIC DNA]</scope>
    <source>
        <strain evidence="7">KCTC 52274</strain>
    </source>
</reference>
<feature type="chain" id="PRO_5046323014" evidence="4">
    <location>
        <begin position="19"/>
        <end position="1304"/>
    </location>
</feature>
<dbReference type="EMBL" id="JBHULE010000002">
    <property type="protein sequence ID" value="MFD2561685.1"/>
    <property type="molecule type" value="Genomic_DNA"/>
</dbReference>
<keyword evidence="3" id="KW-0677">Repeat</keyword>
<dbReference type="PANTHER" id="PTHR47566">
    <property type="match status" value="1"/>
</dbReference>
<evidence type="ECO:0000313" key="6">
    <source>
        <dbReference type="EMBL" id="MFD2561685.1"/>
    </source>
</evidence>
<feature type="signal peptide" evidence="4">
    <location>
        <begin position="1"/>
        <end position="18"/>
    </location>
</feature>
<dbReference type="SUPFAM" id="SSF63825">
    <property type="entry name" value="YWTD domain"/>
    <property type="match status" value="1"/>
</dbReference>
<dbReference type="RefSeq" id="WP_378289600.1">
    <property type="nucleotide sequence ID" value="NZ_JBHULE010000002.1"/>
</dbReference>
<dbReference type="InterPro" id="IPR013378">
    <property type="entry name" value="InlB-like_B-rpt"/>
</dbReference>
<keyword evidence="1" id="KW-0433">Leucine-rich repeat</keyword>
<proteinExistence type="predicted"/>
<dbReference type="InterPro" id="IPR052574">
    <property type="entry name" value="CDIRP"/>
</dbReference>
<dbReference type="NCBIfam" id="NF041518">
    <property type="entry name" value="choice_anch_Q"/>
    <property type="match status" value="1"/>
</dbReference>
<dbReference type="InterPro" id="IPR013783">
    <property type="entry name" value="Ig-like_fold"/>
</dbReference>
<protein>
    <submittedName>
        <fullName evidence="6">T9SS type A sorting domain-containing protein</fullName>
    </submittedName>
</protein>
<dbReference type="SUPFAM" id="SSF52058">
    <property type="entry name" value="L domain-like"/>
    <property type="match status" value="1"/>
</dbReference>
<keyword evidence="2 4" id="KW-0732">Signal</keyword>
<evidence type="ECO:0000313" key="7">
    <source>
        <dbReference type="Proteomes" id="UP001597319"/>
    </source>
</evidence>
<dbReference type="Proteomes" id="UP001597319">
    <property type="component" value="Unassembled WGS sequence"/>
</dbReference>
<dbReference type="Pfam" id="PF18962">
    <property type="entry name" value="Por_Secre_tail"/>
    <property type="match status" value="1"/>
</dbReference>
<dbReference type="InterPro" id="IPR036116">
    <property type="entry name" value="FN3_sf"/>
</dbReference>
<organism evidence="6 7">
    <name type="scientific">Aquimarina rubra</name>
    <dbReference type="NCBI Taxonomy" id="1920033"/>
    <lineage>
        <taxon>Bacteria</taxon>
        <taxon>Pseudomonadati</taxon>
        <taxon>Bacteroidota</taxon>
        <taxon>Flavobacteriia</taxon>
        <taxon>Flavobacteriales</taxon>
        <taxon>Flavobacteriaceae</taxon>
        <taxon>Aquimarina</taxon>
    </lineage>
</organism>
<evidence type="ECO:0000256" key="1">
    <source>
        <dbReference type="ARBA" id="ARBA00022614"/>
    </source>
</evidence>
<dbReference type="InterPro" id="IPR012334">
    <property type="entry name" value="Pectin_lyas_fold"/>
</dbReference>
<feature type="domain" description="Fibronectin type-III" evidence="5">
    <location>
        <begin position="290"/>
        <end position="381"/>
    </location>
</feature>
<gene>
    <name evidence="6" type="ORF">ACFSR1_03315</name>
</gene>
<evidence type="ECO:0000256" key="4">
    <source>
        <dbReference type="SAM" id="SignalP"/>
    </source>
</evidence>
<sequence>MKTRILYVMLFITSVAFAQTQIFNGVPNARGLSVDDNYVYTMSGSTLHKIDHTQSSPTLETVATGFDNTPSNNIGFTGLNLAQQGTEILIPGGVTNKVGFASTTGSSSSKLSIVDASYVVFYYNGVPYFITKKGTFTSGANIRRYDGVSGNTVNTTVVATLPTAFSRISDATMDGDILYYVDIGGSNNVGAIYKIDLSQTNPTAQLVLGNIASPRGIRYAQDYLYFTRPTASGGILKIKADGTGAATAVGNSIPYAAGIAIRGRDIYVVNSLSGSAIYKYSDPTIQACDVPVNITVSGITNNSATISWDMDAISTSFDLVYVESGQPIGNGTTISNITTNSQILSNLVQGQLYDVYVKTYCSSLATDSGYSNAKTFLMSSTVYVDKDATGATNGTSWTDAFITLESALEVVASGAEIWVAEGAYTPSTTNMDPRQARFTIPNGAILYGGFNATETQLSQRDINTNITILSGDINGDDNANILDTEPTRQDNAYHVIVIEGNTKDVVVDGFTIANANSTVSDRAAIFTNPQTAGDEITATIRNCIIENNSGSYVAGYWSDMPNIPTVYSDVDFESCVVRNNFSRNNNTFLVSVGNVKARGSIVNSLFYDNISQNRASCLYIYSDSFEIINSTFANNTGSNGNVISIFSGSTVGSIENTIIYGNGSITPLELINGTPAGVTVNNSIIEGGQLGAINSDPLYMNASADDYTLQSGSPAVDTGSNTALPSGINTDLSGGIRIIGGTVDLGAYEYGTNSTLRSLTINSGVNGNVTPSNGVYIDGTTATITATPNAGYQFDGWSGDASGATNPLTITMDADKTVTALFSVTQRSLTINATNGSITTNPNPTNGTYDDGTSVILTATPDAGYQFDGWSGDASGTTNPLTITMDADKTVTALFSAIQRTLTITATNGSVTTNPNPTNGTYDDGTSVVLTATPDAGYQFDGWSGDASGTTNPLTITMDADKTVTGLFSQVCLVNIPDANLKAYLVGNNAINTNGDMEIQCTEASAYSIPLNIQSQNVADATGIQAFTSIIELRAGFNQLSTLDLTGMNNLEQLYVTNNQLNTINLSGVPNLKNLQIHNNQLTFLDVSNVTQLEGLNFSDNMLANIDLSTNANLKFLVCYRNQLTNLDVSSNLQLEGLLCAENQIISLDLSNNTVFNGNLRVNDNNLSILNVANGNNNNMGAFDATNNPNLSCITVDDISYSNANWSGGVDTQTSFSLNCTALSVIDNDTPIEFVLYPNPANEVLNIKTDQPVEQVEIYTLLGKKISSLSKINMEVDISDLSKGVYFINVKTAKGSSTKRFIKR</sequence>
<dbReference type="PANTHER" id="PTHR47566:SF1">
    <property type="entry name" value="PROTEIN NUD1"/>
    <property type="match status" value="1"/>
</dbReference>
<accession>A0ABW5LAV2</accession>
<dbReference type="InterPro" id="IPR044060">
    <property type="entry name" value="Bacterial_rp_domain"/>
</dbReference>
<evidence type="ECO:0000256" key="2">
    <source>
        <dbReference type="ARBA" id="ARBA00022729"/>
    </source>
</evidence>
<dbReference type="CDD" id="cd00063">
    <property type="entry name" value="FN3"/>
    <property type="match status" value="1"/>
</dbReference>
<name>A0ABW5LAV2_9FLAO</name>
<dbReference type="Pfam" id="PF18998">
    <property type="entry name" value="Flg_new_2"/>
    <property type="match status" value="3"/>
</dbReference>
<dbReference type="InterPro" id="IPR011050">
    <property type="entry name" value="Pectin_lyase_fold/virulence"/>
</dbReference>
<dbReference type="Gene3D" id="3.80.10.10">
    <property type="entry name" value="Ribonuclease Inhibitor"/>
    <property type="match status" value="1"/>
</dbReference>
<dbReference type="Gene3D" id="2.60.40.10">
    <property type="entry name" value="Immunoglobulins"/>
    <property type="match status" value="1"/>
</dbReference>
<dbReference type="SUPFAM" id="SSF51126">
    <property type="entry name" value="Pectin lyase-like"/>
    <property type="match status" value="1"/>
</dbReference>
<evidence type="ECO:0000259" key="5">
    <source>
        <dbReference type="PROSITE" id="PS50853"/>
    </source>
</evidence>
<dbReference type="NCBIfam" id="TIGR02543">
    <property type="entry name" value="List_Bact_rpt"/>
    <property type="match status" value="3"/>
</dbReference>
<keyword evidence="7" id="KW-1185">Reference proteome</keyword>
<dbReference type="PROSITE" id="PS50853">
    <property type="entry name" value="FN3"/>
    <property type="match status" value="1"/>
</dbReference>
<dbReference type="SUPFAM" id="SSF49265">
    <property type="entry name" value="Fibronectin type III"/>
    <property type="match status" value="1"/>
</dbReference>
<evidence type="ECO:0000256" key="3">
    <source>
        <dbReference type="ARBA" id="ARBA00022737"/>
    </source>
</evidence>